<comment type="caution">
    <text evidence="1">The sequence shown here is derived from an EMBL/GenBank/DDBJ whole genome shotgun (WGS) entry which is preliminary data.</text>
</comment>
<dbReference type="Proteomes" id="UP000434957">
    <property type="component" value="Unassembled WGS sequence"/>
</dbReference>
<evidence type="ECO:0000313" key="5">
    <source>
        <dbReference type="Proteomes" id="UP000434957"/>
    </source>
</evidence>
<dbReference type="EMBL" id="QXFU01007668">
    <property type="protein sequence ID" value="KAE8957999.1"/>
    <property type="molecule type" value="Genomic_DNA"/>
</dbReference>
<evidence type="ECO:0000313" key="2">
    <source>
        <dbReference type="EMBL" id="KAE8957999.1"/>
    </source>
</evidence>
<evidence type="ECO:0000313" key="6">
    <source>
        <dbReference type="Proteomes" id="UP000435112"/>
    </source>
</evidence>
<keyword evidence="5" id="KW-1185">Reference proteome</keyword>
<dbReference type="AlphaFoldDB" id="A0A6A3G0J1"/>
<dbReference type="EMBL" id="QXFV01013751">
    <property type="protein sequence ID" value="KAE8950643.1"/>
    <property type="molecule type" value="Genomic_DNA"/>
</dbReference>
<dbReference type="Proteomes" id="UP000429607">
    <property type="component" value="Unassembled WGS sequence"/>
</dbReference>
<evidence type="ECO:0000313" key="3">
    <source>
        <dbReference type="EMBL" id="KAE9270481.1"/>
    </source>
</evidence>
<evidence type="ECO:0000313" key="1">
    <source>
        <dbReference type="EMBL" id="KAE8950643.1"/>
    </source>
</evidence>
<sequence length="51" mass="5130">MVRVTCSVALVPASILRSVLGILSVGSLSSLALAVASTSLESSVVLQLPCM</sequence>
<protein>
    <submittedName>
        <fullName evidence="1">Uncharacterized protein</fullName>
    </submittedName>
</protein>
<evidence type="ECO:0000313" key="4">
    <source>
        <dbReference type="Proteomes" id="UP000429607"/>
    </source>
</evidence>
<proteinExistence type="predicted"/>
<dbReference type="EMBL" id="QXFT01005988">
    <property type="protein sequence ID" value="KAE9270481.1"/>
    <property type="molecule type" value="Genomic_DNA"/>
</dbReference>
<gene>
    <name evidence="1" type="ORF">PR001_g34067</name>
    <name evidence="2" type="ORF">PR002_g31005</name>
    <name evidence="3" type="ORF">PR003_g30806</name>
</gene>
<accession>A0A6A3G0J1</accession>
<reference evidence="4 6" key="1">
    <citation type="submission" date="2018-09" db="EMBL/GenBank/DDBJ databases">
        <title>Genomic investigation of the strawberry pathogen Phytophthora fragariae indicates pathogenicity is determined by transcriptional variation in three key races.</title>
        <authorList>
            <person name="Adams T.M."/>
            <person name="Armitage A.D."/>
            <person name="Sobczyk M.K."/>
            <person name="Bates H.J."/>
            <person name="Dunwell J.M."/>
            <person name="Nellist C.F."/>
            <person name="Harrison R.J."/>
        </authorList>
    </citation>
    <scope>NUCLEOTIDE SEQUENCE [LARGE SCALE GENOMIC DNA]</scope>
    <source>
        <strain evidence="1 4">SCRP249</strain>
        <strain evidence="2 6">SCRP324</strain>
        <strain evidence="3 5">SCRP333</strain>
    </source>
</reference>
<dbReference type="Proteomes" id="UP000435112">
    <property type="component" value="Unassembled WGS sequence"/>
</dbReference>
<organism evidence="1 4">
    <name type="scientific">Phytophthora rubi</name>
    <dbReference type="NCBI Taxonomy" id="129364"/>
    <lineage>
        <taxon>Eukaryota</taxon>
        <taxon>Sar</taxon>
        <taxon>Stramenopiles</taxon>
        <taxon>Oomycota</taxon>
        <taxon>Peronosporomycetes</taxon>
        <taxon>Peronosporales</taxon>
        <taxon>Peronosporaceae</taxon>
        <taxon>Phytophthora</taxon>
    </lineage>
</organism>
<name>A0A6A3G0J1_9STRA</name>